<proteinExistence type="predicted"/>
<comment type="caution">
    <text evidence="1">The sequence shown here is derived from an EMBL/GenBank/DDBJ whole genome shotgun (WGS) entry which is preliminary data.</text>
</comment>
<protein>
    <recommendedName>
        <fullName evidence="3">Arylsulfatase</fullName>
    </recommendedName>
</protein>
<dbReference type="RefSeq" id="WP_283441038.1">
    <property type="nucleotide sequence ID" value="NZ_FXUL01000002.1"/>
</dbReference>
<evidence type="ECO:0008006" key="3">
    <source>
        <dbReference type="Google" id="ProtNLM"/>
    </source>
</evidence>
<organism evidence="1 2">
    <name type="scientific">Noviherbaspirillum suwonense</name>
    <dbReference type="NCBI Taxonomy" id="1224511"/>
    <lineage>
        <taxon>Bacteria</taxon>
        <taxon>Pseudomonadati</taxon>
        <taxon>Pseudomonadota</taxon>
        <taxon>Betaproteobacteria</taxon>
        <taxon>Burkholderiales</taxon>
        <taxon>Oxalobacteraceae</taxon>
        <taxon>Noviherbaspirillum</taxon>
    </lineage>
</organism>
<dbReference type="EMBL" id="FXUL01000002">
    <property type="protein sequence ID" value="SMP49336.1"/>
    <property type="molecule type" value="Genomic_DNA"/>
</dbReference>
<dbReference type="Pfam" id="PF01177">
    <property type="entry name" value="Asp_Glu_race"/>
    <property type="match status" value="1"/>
</dbReference>
<reference evidence="1 2" key="1">
    <citation type="submission" date="2017-05" db="EMBL/GenBank/DDBJ databases">
        <authorList>
            <person name="Varghese N."/>
            <person name="Submissions S."/>
        </authorList>
    </citation>
    <scope>NUCLEOTIDE SEQUENCE [LARGE SCALE GENOMIC DNA]</scope>
    <source>
        <strain evidence="1 2">DSM 26001</strain>
    </source>
</reference>
<sequence>MPRIALIHALSHSVDPINQAMASDWPEATRMNLLDDSLSADLAASGRGLDETMNRRFRDLADYAVGTGADAILFTCSAFGPCIEAVARHYAPMPVLKPNEAMVADAAGAPGPIGLIATFGPTLTSMPPEFPASATLQCALAEGALDALNRGDAETHDRLIAEQAGRLQAAGCKTIALAQFSMARARGLCEEATGLRVLTTVGSAVAELKRRLAAAGG</sequence>
<evidence type="ECO:0000313" key="2">
    <source>
        <dbReference type="Proteomes" id="UP001158049"/>
    </source>
</evidence>
<evidence type="ECO:0000313" key="1">
    <source>
        <dbReference type="EMBL" id="SMP49336.1"/>
    </source>
</evidence>
<name>A0ABY1PUT7_9BURK</name>
<gene>
    <name evidence="1" type="ORF">SAMN06295970_102236</name>
</gene>
<dbReference type="InterPro" id="IPR015942">
    <property type="entry name" value="Asp/Glu/hydantoin_racemase"/>
</dbReference>
<dbReference type="Proteomes" id="UP001158049">
    <property type="component" value="Unassembled WGS sequence"/>
</dbReference>
<keyword evidence="2" id="KW-1185">Reference proteome</keyword>
<accession>A0ABY1PUT7</accession>